<name>A0A3A4ZBJ1_UNCKA</name>
<dbReference type="AlphaFoldDB" id="A0A3A4ZBJ1"/>
<evidence type="ECO:0000313" key="2">
    <source>
        <dbReference type="Proteomes" id="UP000265540"/>
    </source>
</evidence>
<reference evidence="1 2" key="1">
    <citation type="journal article" date="2017" name="ISME J.">
        <title>Energy and carbon metabolisms in a deep terrestrial subsurface fluid microbial community.</title>
        <authorList>
            <person name="Momper L."/>
            <person name="Jungbluth S.P."/>
            <person name="Lee M.D."/>
            <person name="Amend J.P."/>
        </authorList>
    </citation>
    <scope>NUCLEOTIDE SEQUENCE [LARGE SCALE GENOMIC DNA]</scope>
    <source>
        <strain evidence="1">SURF_46</strain>
    </source>
</reference>
<proteinExistence type="predicted"/>
<accession>A0A3A4ZBJ1</accession>
<organism evidence="1 2">
    <name type="scientific">candidate division WWE3 bacterium</name>
    <dbReference type="NCBI Taxonomy" id="2053526"/>
    <lineage>
        <taxon>Bacteria</taxon>
        <taxon>Katanobacteria</taxon>
    </lineage>
</organism>
<protein>
    <submittedName>
        <fullName evidence="1">Uncharacterized protein</fullName>
    </submittedName>
</protein>
<comment type="caution">
    <text evidence="1">The sequence shown here is derived from an EMBL/GenBank/DDBJ whole genome shotgun (WGS) entry which is preliminary data.</text>
</comment>
<dbReference type="Proteomes" id="UP000265540">
    <property type="component" value="Unassembled WGS sequence"/>
</dbReference>
<evidence type="ECO:0000313" key="1">
    <source>
        <dbReference type="EMBL" id="RJR26508.1"/>
    </source>
</evidence>
<sequence>MSTGDILQTAVVTAQTALKPQLSDLEGYLQKLRDLKEEQLSKSEKNILKIDEALRSGLPLINAIAAISAGGLNDQGLPRIALAPYSLSLNRGRINTFVQPNGSLNFRDINWGNFSLWLPAGTLQPEKGFLKICTPTRAGSTLVPLVPPELRFSPNMPGTIDDYYVMFEVQRWDEALVQVDPYLLYHINGYVFAIAGSWDVTETELRALQAARNLGF</sequence>
<dbReference type="EMBL" id="QZJF01000021">
    <property type="protein sequence ID" value="RJR26508.1"/>
    <property type="molecule type" value="Genomic_DNA"/>
</dbReference>
<gene>
    <name evidence="1" type="ORF">C4561_05170</name>
</gene>